<gene>
    <name evidence="2" type="primary">kansl3</name>
    <name evidence="2" type="ORF">T4C_4992</name>
</gene>
<dbReference type="PANTHER" id="PTHR13136:SF16">
    <property type="entry name" value="KAT8 REGULATORY NSL COMPLEX SUBUNIT 3"/>
    <property type="match status" value="1"/>
</dbReference>
<dbReference type="GO" id="GO:0045944">
    <property type="term" value="P:positive regulation of transcription by RNA polymerase II"/>
    <property type="evidence" value="ECO:0007669"/>
    <property type="project" value="TreeGrafter"/>
</dbReference>
<dbReference type="AlphaFoldDB" id="A0A0V1K931"/>
<dbReference type="InterPro" id="IPR056519">
    <property type="entry name" value="KANSL3_1st"/>
</dbReference>
<sequence length="754" mass="85937">MGSAVVNENSEMEQLYGFDVSEILNASESDEPVITLYEALQRNFYRTRFGMHYYFAGVTRNEPSCYSPSLLSDRKAVDDSVIYLFPKLKWPPPSLNPLCNPVKPIEHLTVGCQPQNTVTDISIAYLKRWAEKAAKQIRISSEGTDYDDTLLYQEWEDKILEILSNVNRKFIIDICQVIKSYVLFELASAGVYNEELMLSENLKTASLNMLTIWNEMMICETDLADVHYQFLKNLPEKYLNAYLCITRTMRYDRPDIFKKIINVDENCNTILAHFAQFSSIRSVNGTKVSFPLKVIPPLDGSVVIILVWPNVRFVGYQSANVSENCNYFFGKVLTEYAKCIELKTVPMKWGKSTNEIHDIYMDDLKIKIFKALQRNCDKKVILIGWHLSCDVVLQSCSASNVCGVILFNFINRAKEHLPGIMSHSLLECEVPVLFVVGSLSRLCSVDFLISILPKLKNPKCNIVVVGQCDDQLMMNPVALQSLHLSQLVVNYCILEAVMNYCHQLLKSDVKIVEECDDGDDDRNEQYVNNNNNNNNDNDDICTRQRAKRILKSVSVDESSGLLLSAQSQETIFSCEHLLGERLLLGYNDSYQIGLATVTVDKNLTNHRTTLVDVFDPLRCHEFPLTQFEDVLATVDDFQRSVGQPLAYVACVQPAVLVDQCFRLFGISEIAAGQRVGTDADFTAVVFGVIVQLFHVDQFHFNIRDQRPDMSGFGFVDQRRSHWSDRFRLTITFDDHTAEHCSTSGQHFGRYRRRT</sequence>
<accession>A0A0V1K931</accession>
<protein>
    <submittedName>
        <fullName evidence="2">KAT8 regulatory NSL complex subunit 3</fullName>
    </submittedName>
</protein>
<proteinExistence type="predicted"/>
<name>A0A0V1K931_TRIPS</name>
<dbReference type="GO" id="GO:0044545">
    <property type="term" value="C:NSL complex"/>
    <property type="evidence" value="ECO:0007669"/>
    <property type="project" value="TreeGrafter"/>
</dbReference>
<evidence type="ECO:0000313" key="3">
    <source>
        <dbReference type="Proteomes" id="UP000054826"/>
    </source>
</evidence>
<evidence type="ECO:0000313" key="2">
    <source>
        <dbReference type="EMBL" id="KRZ43716.1"/>
    </source>
</evidence>
<dbReference type="Pfam" id="PF23154">
    <property type="entry name" value="KANSL3_1st"/>
    <property type="match status" value="1"/>
</dbReference>
<dbReference type="Proteomes" id="UP000054826">
    <property type="component" value="Unassembled WGS sequence"/>
</dbReference>
<dbReference type="PANTHER" id="PTHR13136">
    <property type="entry name" value="TESTIS DEVELOPMENT PROTEIN PRTD"/>
    <property type="match status" value="1"/>
</dbReference>
<dbReference type="EMBL" id="JYDV01000008">
    <property type="protein sequence ID" value="KRZ43716.1"/>
    <property type="molecule type" value="Genomic_DNA"/>
</dbReference>
<reference evidence="2 3" key="1">
    <citation type="submission" date="2015-01" db="EMBL/GenBank/DDBJ databases">
        <title>Evolution of Trichinella species and genotypes.</title>
        <authorList>
            <person name="Korhonen P.K."/>
            <person name="Edoardo P."/>
            <person name="Giuseppe L.R."/>
            <person name="Gasser R.B."/>
        </authorList>
    </citation>
    <scope>NUCLEOTIDE SEQUENCE [LARGE SCALE GENOMIC DNA]</scope>
    <source>
        <strain evidence="2">ISS176</strain>
    </source>
</reference>
<evidence type="ECO:0000259" key="1">
    <source>
        <dbReference type="Pfam" id="PF23154"/>
    </source>
</evidence>
<organism evidence="2 3">
    <name type="scientific">Trichinella pseudospiralis</name>
    <name type="common">Parasitic roundworm</name>
    <dbReference type="NCBI Taxonomy" id="6337"/>
    <lineage>
        <taxon>Eukaryota</taxon>
        <taxon>Metazoa</taxon>
        <taxon>Ecdysozoa</taxon>
        <taxon>Nematoda</taxon>
        <taxon>Enoplea</taxon>
        <taxon>Dorylaimia</taxon>
        <taxon>Trichinellida</taxon>
        <taxon>Trichinellidae</taxon>
        <taxon>Trichinella</taxon>
    </lineage>
</organism>
<comment type="caution">
    <text evidence="2">The sequence shown here is derived from an EMBL/GenBank/DDBJ whole genome shotgun (WGS) entry which is preliminary data.</text>
</comment>
<dbReference type="InterPro" id="IPR026555">
    <property type="entry name" value="NSL3/Tex30"/>
</dbReference>
<feature type="domain" description="KANSL3 helical" evidence="1">
    <location>
        <begin position="130"/>
        <end position="273"/>
    </location>
</feature>